<accession>A0A7U3ZH87</accession>
<protein>
    <submittedName>
        <fullName evidence="1">Uncharacterized protein</fullName>
    </submittedName>
</protein>
<dbReference type="AlphaFoldDB" id="A0A7U3ZH87"/>
<evidence type="ECO:0000313" key="2">
    <source>
        <dbReference type="Proteomes" id="UP000000493"/>
    </source>
</evidence>
<proteinExistence type="predicted"/>
<name>A0A7U3ZH87_RUNSL</name>
<reference evidence="2" key="1">
    <citation type="submission" date="2011-06" db="EMBL/GenBank/DDBJ databases">
        <title>The complete genome of chromosome of Runella slithyformis DSM 19594.</title>
        <authorList>
            <consortium name="US DOE Joint Genome Institute (JGI-PGF)"/>
            <person name="Lucas S."/>
            <person name="Han J."/>
            <person name="Lapidus A."/>
            <person name="Bruce D."/>
            <person name="Goodwin L."/>
            <person name="Pitluck S."/>
            <person name="Peters L."/>
            <person name="Kyrpides N."/>
            <person name="Mavromatis K."/>
            <person name="Ivanova N."/>
            <person name="Ovchinnikova G."/>
            <person name="Zhang X."/>
            <person name="Misra M."/>
            <person name="Detter J.C."/>
            <person name="Tapia R."/>
            <person name="Han C."/>
            <person name="Land M."/>
            <person name="Hauser L."/>
            <person name="Markowitz V."/>
            <person name="Cheng J.-F."/>
            <person name="Hugenholtz P."/>
            <person name="Woyke T."/>
            <person name="Wu D."/>
            <person name="Tindall B."/>
            <person name="Faehrich R."/>
            <person name="Brambilla E."/>
            <person name="Klenk H.-P."/>
            <person name="Eisen J.A."/>
        </authorList>
    </citation>
    <scope>NUCLEOTIDE SEQUENCE [LARGE SCALE GENOMIC DNA]</scope>
    <source>
        <strain evidence="2">ATCC 29530 / DSM 19594 / LMG 11500 / NCIMB 11436 / LSU 4</strain>
    </source>
</reference>
<evidence type="ECO:0000313" key="1">
    <source>
        <dbReference type="EMBL" id="AEI47125.1"/>
    </source>
</evidence>
<dbReference type="KEGG" id="rsi:Runsl_0682"/>
<gene>
    <name evidence="1" type="ordered locus">Runsl_0682</name>
</gene>
<dbReference type="Proteomes" id="UP000000493">
    <property type="component" value="Chromosome"/>
</dbReference>
<keyword evidence="2" id="KW-1185">Reference proteome</keyword>
<sequence>MTAIAKKSDCRSSCLSEFYPILSYPILSYPILSYPMEGKIKLADERLFWCLKERSVTND</sequence>
<reference evidence="1 2" key="2">
    <citation type="journal article" date="2012" name="Stand. Genomic Sci.">
        <title>Complete genome sequence of the aquatic bacterium Runella slithyformis type strain (LSU 4(T)).</title>
        <authorList>
            <person name="Copeland A."/>
            <person name="Zhang X."/>
            <person name="Misra M."/>
            <person name="Lapidus A."/>
            <person name="Nolan M."/>
            <person name="Lucas S."/>
            <person name="Deshpande S."/>
            <person name="Cheng J.F."/>
            <person name="Tapia R."/>
            <person name="Goodwin L.A."/>
            <person name="Pitluck S."/>
            <person name="Liolios K."/>
            <person name="Pagani I."/>
            <person name="Ivanova N."/>
            <person name="Mikhailova N."/>
            <person name="Pati A."/>
            <person name="Chen A."/>
            <person name="Palaniappan K."/>
            <person name="Land M."/>
            <person name="Hauser L."/>
            <person name="Pan C."/>
            <person name="Jeffries C.D."/>
            <person name="Detter J.C."/>
            <person name="Brambilla E.M."/>
            <person name="Rohde M."/>
            <person name="Djao O.D."/>
            <person name="Goker M."/>
            <person name="Sikorski J."/>
            <person name="Tindall B.J."/>
            <person name="Woyke T."/>
            <person name="Bristow J."/>
            <person name="Eisen J.A."/>
            <person name="Markowitz V."/>
            <person name="Hugenholtz P."/>
            <person name="Kyrpides N.C."/>
            <person name="Klenk H.P."/>
            <person name="Mavromatis K."/>
        </authorList>
    </citation>
    <scope>NUCLEOTIDE SEQUENCE [LARGE SCALE GENOMIC DNA]</scope>
    <source>
        <strain evidence="2">ATCC 29530 / DSM 19594 / LMG 11500 / NCIMB 11436 / LSU 4</strain>
    </source>
</reference>
<organism evidence="1 2">
    <name type="scientific">Runella slithyformis (strain ATCC 29530 / DSM 19594 / LMG 11500 / NCIMB 11436 / LSU 4)</name>
    <dbReference type="NCBI Taxonomy" id="761193"/>
    <lineage>
        <taxon>Bacteria</taxon>
        <taxon>Pseudomonadati</taxon>
        <taxon>Bacteroidota</taxon>
        <taxon>Cytophagia</taxon>
        <taxon>Cytophagales</taxon>
        <taxon>Spirosomataceae</taxon>
        <taxon>Runella</taxon>
    </lineage>
</organism>
<dbReference type="EMBL" id="CP002859">
    <property type="protein sequence ID" value="AEI47125.1"/>
    <property type="molecule type" value="Genomic_DNA"/>
</dbReference>